<dbReference type="Gene3D" id="1.10.2020.10">
    <property type="entry name" value="uronate isomerase, domain 2, chain A"/>
    <property type="match status" value="1"/>
</dbReference>
<gene>
    <name evidence="7 8" type="primary">uxaC</name>
    <name evidence="8" type="ORF">NFI80_16840</name>
</gene>
<dbReference type="Gene3D" id="3.20.20.140">
    <property type="entry name" value="Metal-dependent hydrolases"/>
    <property type="match status" value="1"/>
</dbReference>
<accession>A0ABY4XGI9</accession>
<dbReference type="PANTHER" id="PTHR30068:SF4">
    <property type="entry name" value="URONATE ISOMERASE"/>
    <property type="match status" value="1"/>
</dbReference>
<dbReference type="EC" id="5.3.1.12" evidence="4 7"/>
<evidence type="ECO:0000256" key="1">
    <source>
        <dbReference type="ARBA" id="ARBA00001165"/>
    </source>
</evidence>
<dbReference type="Proteomes" id="UP001055420">
    <property type="component" value="Chromosome"/>
</dbReference>
<protein>
    <recommendedName>
        <fullName evidence="5 7">Uronate isomerase</fullName>
        <ecNumber evidence="4 7">5.3.1.12</ecNumber>
    </recommendedName>
    <alternativeName>
        <fullName evidence="7">Glucuronate isomerase</fullName>
    </alternativeName>
    <alternativeName>
        <fullName evidence="7">Uronic isomerase</fullName>
    </alternativeName>
</protein>
<evidence type="ECO:0000256" key="4">
    <source>
        <dbReference type="ARBA" id="ARBA00012546"/>
    </source>
</evidence>
<keyword evidence="9" id="KW-1185">Reference proteome</keyword>
<comment type="similarity">
    <text evidence="3 7">Belongs to the metallo-dependent hydrolases superfamily. Uronate isomerase family.</text>
</comment>
<keyword evidence="6 7" id="KW-0413">Isomerase</keyword>
<dbReference type="HAMAP" id="MF_00675">
    <property type="entry name" value="UxaC"/>
    <property type="match status" value="1"/>
</dbReference>
<dbReference type="RefSeq" id="WP_235165312.1">
    <property type="nucleotide sequence ID" value="NZ_CP098805.1"/>
</dbReference>
<evidence type="ECO:0000256" key="7">
    <source>
        <dbReference type="HAMAP-Rule" id="MF_00675"/>
    </source>
</evidence>
<evidence type="ECO:0000256" key="5">
    <source>
        <dbReference type="ARBA" id="ARBA00020555"/>
    </source>
</evidence>
<dbReference type="GO" id="GO:0008880">
    <property type="term" value="F:glucuronate isomerase activity"/>
    <property type="evidence" value="ECO:0007669"/>
    <property type="project" value="UniProtKB-EC"/>
</dbReference>
<comment type="pathway">
    <text evidence="2 7">Carbohydrate metabolism; pentose and glucuronate interconversion.</text>
</comment>
<evidence type="ECO:0000256" key="3">
    <source>
        <dbReference type="ARBA" id="ARBA00008397"/>
    </source>
</evidence>
<evidence type="ECO:0000256" key="6">
    <source>
        <dbReference type="ARBA" id="ARBA00023235"/>
    </source>
</evidence>
<evidence type="ECO:0000256" key="2">
    <source>
        <dbReference type="ARBA" id="ARBA00004892"/>
    </source>
</evidence>
<evidence type="ECO:0000313" key="9">
    <source>
        <dbReference type="Proteomes" id="UP001055420"/>
    </source>
</evidence>
<dbReference type="InterPro" id="IPR032466">
    <property type="entry name" value="Metal_Hydrolase"/>
</dbReference>
<dbReference type="NCBIfam" id="NF002794">
    <property type="entry name" value="PRK02925.1"/>
    <property type="match status" value="1"/>
</dbReference>
<comment type="catalytic activity">
    <reaction evidence="7">
        <text>aldehydo-D-galacturonate = keto-D-tagaturonate</text>
        <dbReference type="Rhea" id="RHEA:27702"/>
        <dbReference type="ChEBI" id="CHEBI:12952"/>
        <dbReference type="ChEBI" id="CHEBI:17886"/>
    </reaction>
</comment>
<dbReference type="InterPro" id="IPR003766">
    <property type="entry name" value="Uronate_isomerase"/>
</dbReference>
<name>A0ABY4XGI9_9BACT</name>
<evidence type="ECO:0000313" key="8">
    <source>
        <dbReference type="EMBL" id="USJ29542.1"/>
    </source>
</evidence>
<dbReference type="SUPFAM" id="SSF51556">
    <property type="entry name" value="Metallo-dependent hydrolases"/>
    <property type="match status" value="1"/>
</dbReference>
<comment type="catalytic activity">
    <reaction evidence="1 7">
        <text>D-glucuronate = D-fructuronate</text>
        <dbReference type="Rhea" id="RHEA:13049"/>
        <dbReference type="ChEBI" id="CHEBI:58720"/>
        <dbReference type="ChEBI" id="CHEBI:59863"/>
        <dbReference type="EC" id="5.3.1.12"/>
    </reaction>
</comment>
<dbReference type="EMBL" id="CP098805">
    <property type="protein sequence ID" value="USJ29542.1"/>
    <property type="molecule type" value="Genomic_DNA"/>
</dbReference>
<sequence>MTTFATAQKTFISDDFLLRSETARILYHDYAKEMPIIDYHCHLPPDQIAADKQFENITQIWLYGDHYKWRAMRANGINERYCTGDASDWEKFEQWAITVPYTMRNPLYHWTHLELLRYFDIDILLNKDSAREIYDECSAKLKQPDFSVRNLLKRMNVKIVCTTDDPTDSLSDHQAIKDSGFDLKVLPTFRPDKAMLLIDSPEEFNQYLTKLAAASGAGEINSYEELLAALQNRHDFFASMGGKLSDHGLEHIYASFDEEAAKAAFAAARNGQLPGDAQREAFKSMVLFETAKMDHAKSWTQQFHLGALRNNNARMLRELGPDTGWDSIGDYSQASAMSKFFNKLDSTNQLTKTILYNLNPADNEVLATMTGNYNDGTIAGKMQFGSGWWYLDQKDGMERQMNALSNMGLLSRFVGMLTDSRSFLSYPRHEYFRRILCNMIGSDVENGELPDDMQWLGKVVQDISYRNASNYFGF</sequence>
<dbReference type="PANTHER" id="PTHR30068">
    <property type="entry name" value="URONATE ISOMERASE"/>
    <property type="match status" value="1"/>
</dbReference>
<reference evidence="8" key="1">
    <citation type="submission" date="2022-06" db="EMBL/GenBank/DDBJ databases">
        <title>Novel species in genus Dyadobacter.</title>
        <authorList>
            <person name="Ma C."/>
        </authorList>
    </citation>
    <scope>NUCLEOTIDE SEQUENCE</scope>
    <source>
        <strain evidence="8">CY22</strain>
    </source>
</reference>
<dbReference type="Pfam" id="PF02614">
    <property type="entry name" value="UxaC"/>
    <property type="match status" value="1"/>
</dbReference>
<organism evidence="8 9">
    <name type="scientific">Dyadobacter chenhuakuii</name>
    <dbReference type="NCBI Taxonomy" id="2909339"/>
    <lineage>
        <taxon>Bacteria</taxon>
        <taxon>Pseudomonadati</taxon>
        <taxon>Bacteroidota</taxon>
        <taxon>Cytophagia</taxon>
        <taxon>Cytophagales</taxon>
        <taxon>Spirosomataceae</taxon>
        <taxon>Dyadobacter</taxon>
    </lineage>
</organism>
<proteinExistence type="inferred from homology"/>